<accession>A0ABP8IG29</accession>
<organism evidence="1 2">
    <name type="scientific">Hymenobacter saemangeumensis</name>
    <dbReference type="NCBI Taxonomy" id="1084522"/>
    <lineage>
        <taxon>Bacteria</taxon>
        <taxon>Pseudomonadati</taxon>
        <taxon>Bacteroidota</taxon>
        <taxon>Cytophagia</taxon>
        <taxon>Cytophagales</taxon>
        <taxon>Hymenobacteraceae</taxon>
        <taxon>Hymenobacter</taxon>
    </lineage>
</organism>
<dbReference type="Proteomes" id="UP001501153">
    <property type="component" value="Unassembled WGS sequence"/>
</dbReference>
<gene>
    <name evidence="1" type="ORF">GCM10023185_22960</name>
</gene>
<evidence type="ECO:0000313" key="1">
    <source>
        <dbReference type="EMBL" id="GAA4357914.1"/>
    </source>
</evidence>
<proteinExistence type="predicted"/>
<name>A0ABP8IG29_9BACT</name>
<evidence type="ECO:0008006" key="3">
    <source>
        <dbReference type="Google" id="ProtNLM"/>
    </source>
</evidence>
<reference evidence="2" key="1">
    <citation type="journal article" date="2019" name="Int. J. Syst. Evol. Microbiol.">
        <title>The Global Catalogue of Microorganisms (GCM) 10K type strain sequencing project: providing services to taxonomists for standard genome sequencing and annotation.</title>
        <authorList>
            <consortium name="The Broad Institute Genomics Platform"/>
            <consortium name="The Broad Institute Genome Sequencing Center for Infectious Disease"/>
            <person name="Wu L."/>
            <person name="Ma J."/>
        </authorList>
    </citation>
    <scope>NUCLEOTIDE SEQUENCE [LARGE SCALE GENOMIC DNA]</scope>
    <source>
        <strain evidence="2">JCM 17923</strain>
    </source>
</reference>
<keyword evidence="2" id="KW-1185">Reference proteome</keyword>
<dbReference type="Pfam" id="PF04390">
    <property type="entry name" value="LptE"/>
    <property type="match status" value="1"/>
</dbReference>
<comment type="caution">
    <text evidence="1">The sequence shown here is derived from an EMBL/GenBank/DDBJ whole genome shotgun (WGS) entry which is preliminary data.</text>
</comment>
<dbReference type="EMBL" id="BAABGZ010000026">
    <property type="protein sequence ID" value="GAA4357914.1"/>
    <property type="molecule type" value="Genomic_DNA"/>
</dbReference>
<sequence length="152" mass="17079">MYSFSGTNIDPAVRTFSIQTIQNNSPTGPAFLTQRFTEDMKDYFQRNTNLQMVNRDGDLQFEGAIVAYDFSPAAIQQVGGTDVAGQNRLTIQVKIRFVNTKDDTQSFDQTFQSFGDFPASQDIATVNNDQNAVRRITTNVITEIFNKSVANW</sequence>
<dbReference type="InterPro" id="IPR007485">
    <property type="entry name" value="LPS_assembly_LptE"/>
</dbReference>
<evidence type="ECO:0000313" key="2">
    <source>
        <dbReference type="Proteomes" id="UP001501153"/>
    </source>
</evidence>
<protein>
    <recommendedName>
        <fullName evidence="3">LptE family protein</fullName>
    </recommendedName>
</protein>